<dbReference type="AlphaFoldDB" id="A0AAD9LGK7"/>
<dbReference type="GO" id="GO:0031267">
    <property type="term" value="F:small GTPase binding"/>
    <property type="evidence" value="ECO:0007669"/>
    <property type="project" value="InterPro"/>
</dbReference>
<comment type="caution">
    <text evidence="9">The sequence shown here is derived from an EMBL/GenBank/DDBJ whole genome shotgun (WGS) entry which is preliminary data.</text>
</comment>
<organism evidence="9 10">
    <name type="scientific">Phytophthora citrophthora</name>
    <dbReference type="NCBI Taxonomy" id="4793"/>
    <lineage>
        <taxon>Eukaryota</taxon>
        <taxon>Sar</taxon>
        <taxon>Stramenopiles</taxon>
        <taxon>Oomycota</taxon>
        <taxon>Peronosporomycetes</taxon>
        <taxon>Peronosporales</taxon>
        <taxon>Peronosporaceae</taxon>
        <taxon>Phytophthora</taxon>
    </lineage>
</organism>
<comment type="subcellular location">
    <subcellularLocation>
        <location evidence="2">Cytoplasm</location>
    </subcellularLocation>
    <subcellularLocation>
        <location evidence="1">Nucleus</location>
    </subcellularLocation>
</comment>
<comment type="similarity">
    <text evidence="3">Belongs to the exportin family.</text>
</comment>
<accession>A0AAD9LGK7</accession>
<keyword evidence="5" id="KW-0963">Cytoplasm</keyword>
<dbReference type="PROSITE" id="PS50166">
    <property type="entry name" value="IMPORTIN_B_NT"/>
    <property type="match status" value="1"/>
</dbReference>
<dbReference type="InterPro" id="IPR001494">
    <property type="entry name" value="Importin-beta_N"/>
</dbReference>
<evidence type="ECO:0000256" key="7">
    <source>
        <dbReference type="ARBA" id="ARBA00023242"/>
    </source>
</evidence>
<feature type="domain" description="Importin N-terminal" evidence="8">
    <location>
        <begin position="28"/>
        <end position="94"/>
    </location>
</feature>
<dbReference type="Gene3D" id="1.25.10.10">
    <property type="entry name" value="Leucine-rich Repeat Variant"/>
    <property type="match status" value="1"/>
</dbReference>
<dbReference type="InterPro" id="IPR011989">
    <property type="entry name" value="ARM-like"/>
</dbReference>
<keyword evidence="6" id="KW-0653">Protein transport</keyword>
<evidence type="ECO:0000256" key="2">
    <source>
        <dbReference type="ARBA" id="ARBA00004496"/>
    </source>
</evidence>
<dbReference type="GO" id="GO:0005049">
    <property type="term" value="F:nuclear export signal receptor activity"/>
    <property type="evidence" value="ECO:0007669"/>
    <property type="project" value="InterPro"/>
</dbReference>
<dbReference type="PANTHER" id="PTHR12596:SF2">
    <property type="entry name" value="EXPORTIN-7 ISOFORM X1"/>
    <property type="match status" value="1"/>
</dbReference>
<dbReference type="GO" id="GO:0006611">
    <property type="term" value="P:protein export from nucleus"/>
    <property type="evidence" value="ECO:0007669"/>
    <property type="project" value="TreeGrafter"/>
</dbReference>
<dbReference type="SUPFAM" id="SSF48371">
    <property type="entry name" value="ARM repeat"/>
    <property type="match status" value="1"/>
</dbReference>
<sequence length="102" mass="11467">MDANQLRELETLCRVLYESGNESERAHAQQAVLILQSSAEYIPQCQYVLDNSSSPYALLVASTSLTKLITSHWNNFTTPQRVDIRTLLQNSFTSSCTNVDIL</sequence>
<evidence type="ECO:0000256" key="3">
    <source>
        <dbReference type="ARBA" id="ARBA00009466"/>
    </source>
</evidence>
<keyword evidence="4" id="KW-0813">Transport</keyword>
<dbReference type="GO" id="GO:0005737">
    <property type="term" value="C:cytoplasm"/>
    <property type="evidence" value="ECO:0007669"/>
    <property type="project" value="UniProtKB-SubCell"/>
</dbReference>
<evidence type="ECO:0000256" key="5">
    <source>
        <dbReference type="ARBA" id="ARBA00022490"/>
    </source>
</evidence>
<evidence type="ECO:0000256" key="4">
    <source>
        <dbReference type="ARBA" id="ARBA00022448"/>
    </source>
</evidence>
<evidence type="ECO:0000313" key="9">
    <source>
        <dbReference type="EMBL" id="KAK1934554.1"/>
    </source>
</evidence>
<reference evidence="9" key="1">
    <citation type="submission" date="2023-08" db="EMBL/GenBank/DDBJ databases">
        <title>Reference Genome Resource for the Citrus Pathogen Phytophthora citrophthora.</title>
        <authorList>
            <person name="Moller H."/>
            <person name="Coetzee B."/>
            <person name="Rose L.J."/>
            <person name="Van Niekerk J.M."/>
        </authorList>
    </citation>
    <scope>NUCLEOTIDE SEQUENCE</scope>
    <source>
        <strain evidence="9">STE-U-9442</strain>
    </source>
</reference>
<dbReference type="SMART" id="SM00913">
    <property type="entry name" value="IBN_N"/>
    <property type="match status" value="1"/>
</dbReference>
<keyword evidence="7" id="KW-0539">Nucleus</keyword>
<evidence type="ECO:0000256" key="1">
    <source>
        <dbReference type="ARBA" id="ARBA00004123"/>
    </source>
</evidence>
<evidence type="ECO:0000313" key="10">
    <source>
        <dbReference type="Proteomes" id="UP001259832"/>
    </source>
</evidence>
<keyword evidence="10" id="KW-1185">Reference proteome</keyword>
<proteinExistence type="inferred from homology"/>
<name>A0AAD9LGK7_9STRA</name>
<dbReference type="InterPro" id="IPR016024">
    <property type="entry name" value="ARM-type_fold"/>
</dbReference>
<gene>
    <name evidence="9" type="ORF">P3T76_011163</name>
</gene>
<dbReference type="GO" id="GO:0005643">
    <property type="term" value="C:nuclear pore"/>
    <property type="evidence" value="ECO:0007669"/>
    <property type="project" value="TreeGrafter"/>
</dbReference>
<evidence type="ECO:0000256" key="6">
    <source>
        <dbReference type="ARBA" id="ARBA00022927"/>
    </source>
</evidence>
<dbReference type="EMBL" id="JASMQC010000025">
    <property type="protein sequence ID" value="KAK1934554.1"/>
    <property type="molecule type" value="Genomic_DNA"/>
</dbReference>
<dbReference type="Proteomes" id="UP001259832">
    <property type="component" value="Unassembled WGS sequence"/>
</dbReference>
<protein>
    <submittedName>
        <fullName evidence="9">Exportin-7-A</fullName>
    </submittedName>
</protein>
<dbReference type="InterPro" id="IPR044189">
    <property type="entry name" value="XPO4/7-like"/>
</dbReference>
<dbReference type="Pfam" id="PF03810">
    <property type="entry name" value="IBN_N"/>
    <property type="match status" value="1"/>
</dbReference>
<dbReference type="PANTHER" id="PTHR12596">
    <property type="entry name" value="EXPORTIN 4,7-RELATED"/>
    <property type="match status" value="1"/>
</dbReference>
<evidence type="ECO:0000259" key="8">
    <source>
        <dbReference type="PROSITE" id="PS50166"/>
    </source>
</evidence>